<dbReference type="PROSITE" id="PS50994">
    <property type="entry name" value="INTEGRASE"/>
    <property type="match status" value="1"/>
</dbReference>
<reference evidence="3 4" key="1">
    <citation type="journal article" date="2012" name="Nat. Biotechnol.">
        <title>Draft genome sequence of pigeonpea (Cajanus cajan), an orphan legume crop of resource-poor farmers.</title>
        <authorList>
            <person name="Varshney R.K."/>
            <person name="Chen W."/>
            <person name="Li Y."/>
            <person name="Bharti A.K."/>
            <person name="Saxena R.K."/>
            <person name="Schlueter J.A."/>
            <person name="Donoghue M.T."/>
            <person name="Azam S."/>
            <person name="Fan G."/>
            <person name="Whaley A.M."/>
            <person name="Farmer A.D."/>
            <person name="Sheridan J."/>
            <person name="Iwata A."/>
            <person name="Tuteja R."/>
            <person name="Penmetsa R.V."/>
            <person name="Wu W."/>
            <person name="Upadhyaya H.D."/>
            <person name="Yang S.P."/>
            <person name="Shah T."/>
            <person name="Saxena K.B."/>
            <person name="Michael T."/>
            <person name="McCombie W.R."/>
            <person name="Yang B."/>
            <person name="Zhang G."/>
            <person name="Yang H."/>
            <person name="Wang J."/>
            <person name="Spillane C."/>
            <person name="Cook D.R."/>
            <person name="May G.D."/>
            <person name="Xu X."/>
            <person name="Jackson S.A."/>
        </authorList>
    </citation>
    <scope>NUCLEOTIDE SEQUENCE [LARGE SCALE GENOMIC DNA]</scope>
    <source>
        <strain evidence="4">cv. Asha</strain>
    </source>
</reference>
<dbReference type="Proteomes" id="UP000075243">
    <property type="component" value="Chromosome 10"/>
</dbReference>
<dbReference type="InterPro" id="IPR039537">
    <property type="entry name" value="Retrotran_Ty1/copia-like"/>
</dbReference>
<dbReference type="AlphaFoldDB" id="A0A151SX29"/>
<evidence type="ECO:0000313" key="3">
    <source>
        <dbReference type="EMBL" id="KYP59356.1"/>
    </source>
</evidence>
<dbReference type="PANTHER" id="PTHR42648:SF21">
    <property type="entry name" value="CYSTEINE-RICH RLK (RECEPTOR-LIKE PROTEIN KINASE) 8"/>
    <property type="match status" value="1"/>
</dbReference>
<feature type="non-terminal residue" evidence="3">
    <location>
        <position position="1"/>
    </location>
</feature>
<dbReference type="SUPFAM" id="SSF53098">
    <property type="entry name" value="Ribonuclease H-like"/>
    <property type="match status" value="1"/>
</dbReference>
<name>A0A151SX29_CAJCA</name>
<dbReference type="GO" id="GO:0015074">
    <property type="term" value="P:DNA integration"/>
    <property type="evidence" value="ECO:0007669"/>
    <property type="project" value="InterPro"/>
</dbReference>
<evidence type="ECO:0000313" key="4">
    <source>
        <dbReference type="Proteomes" id="UP000075243"/>
    </source>
</evidence>
<gene>
    <name evidence="3" type="ORF">KK1_014789</name>
</gene>
<dbReference type="InterPro" id="IPR001584">
    <property type="entry name" value="Integrase_cat-core"/>
</dbReference>
<feature type="region of interest" description="Disordered" evidence="1">
    <location>
        <begin position="1"/>
        <end position="30"/>
    </location>
</feature>
<sequence>GKNGHFTSKCSHMHKKRDSKTSSTHTHGSKSIWVPKTEIVPVADLFNKNKKCPIMKIMFPPHKFENEQFQEFCEENGIKHNFSTPRTPQQNGVVERKNLSQFQKNDVWKLVPKPRDRMIIAINISENPVFHSRTKHIKIKHHFIRDHVQKRNI</sequence>
<dbReference type="InterPro" id="IPR012337">
    <property type="entry name" value="RNaseH-like_sf"/>
</dbReference>
<dbReference type="EMBL" id="CM003612">
    <property type="protein sequence ID" value="KYP59356.1"/>
    <property type="molecule type" value="Genomic_DNA"/>
</dbReference>
<dbReference type="Gene3D" id="3.30.420.10">
    <property type="entry name" value="Ribonuclease H-like superfamily/Ribonuclease H"/>
    <property type="match status" value="1"/>
</dbReference>
<dbReference type="Gramene" id="C.cajan_14360.t">
    <property type="protein sequence ID" value="C.cajan_14360.t"/>
    <property type="gene ID" value="C.cajan_14360"/>
</dbReference>
<proteinExistence type="predicted"/>
<evidence type="ECO:0000259" key="2">
    <source>
        <dbReference type="PROSITE" id="PS50994"/>
    </source>
</evidence>
<evidence type="ECO:0000256" key="1">
    <source>
        <dbReference type="SAM" id="MobiDB-lite"/>
    </source>
</evidence>
<dbReference type="PANTHER" id="PTHR42648">
    <property type="entry name" value="TRANSPOSASE, PUTATIVE-RELATED"/>
    <property type="match status" value="1"/>
</dbReference>
<protein>
    <recommendedName>
        <fullName evidence="2">Integrase catalytic domain-containing protein</fullName>
    </recommendedName>
</protein>
<feature type="domain" description="Integrase catalytic" evidence="2">
    <location>
        <begin position="64"/>
        <end position="98"/>
    </location>
</feature>
<feature type="compositionally biased region" description="Low complexity" evidence="1">
    <location>
        <begin position="21"/>
        <end position="30"/>
    </location>
</feature>
<organism evidence="3 4">
    <name type="scientific">Cajanus cajan</name>
    <name type="common">Pigeon pea</name>
    <name type="synonym">Cajanus indicus</name>
    <dbReference type="NCBI Taxonomy" id="3821"/>
    <lineage>
        <taxon>Eukaryota</taxon>
        <taxon>Viridiplantae</taxon>
        <taxon>Streptophyta</taxon>
        <taxon>Embryophyta</taxon>
        <taxon>Tracheophyta</taxon>
        <taxon>Spermatophyta</taxon>
        <taxon>Magnoliopsida</taxon>
        <taxon>eudicotyledons</taxon>
        <taxon>Gunneridae</taxon>
        <taxon>Pentapetalae</taxon>
        <taxon>rosids</taxon>
        <taxon>fabids</taxon>
        <taxon>Fabales</taxon>
        <taxon>Fabaceae</taxon>
        <taxon>Papilionoideae</taxon>
        <taxon>50 kb inversion clade</taxon>
        <taxon>NPAAA clade</taxon>
        <taxon>indigoferoid/millettioid clade</taxon>
        <taxon>Phaseoleae</taxon>
        <taxon>Cajanus</taxon>
    </lineage>
</organism>
<dbReference type="InterPro" id="IPR036397">
    <property type="entry name" value="RNaseH_sf"/>
</dbReference>
<accession>A0A151SX29</accession>
<feature type="compositionally biased region" description="Polar residues" evidence="1">
    <location>
        <begin position="1"/>
        <end position="10"/>
    </location>
</feature>
<dbReference type="GO" id="GO:0003676">
    <property type="term" value="F:nucleic acid binding"/>
    <property type="evidence" value="ECO:0007669"/>
    <property type="project" value="InterPro"/>
</dbReference>
<keyword evidence="4" id="KW-1185">Reference proteome</keyword>